<organism evidence="2 3">
    <name type="scientific">Rhodococcus pyridinivorans KG-16</name>
    <dbReference type="NCBI Taxonomy" id="1441730"/>
    <lineage>
        <taxon>Bacteria</taxon>
        <taxon>Bacillati</taxon>
        <taxon>Actinomycetota</taxon>
        <taxon>Actinomycetes</taxon>
        <taxon>Mycobacteriales</taxon>
        <taxon>Nocardiaceae</taxon>
        <taxon>Rhodococcus</taxon>
    </lineage>
</organism>
<dbReference type="EMBL" id="AZXY01000023">
    <property type="protein sequence ID" value="KSZ56080.1"/>
    <property type="molecule type" value="Genomic_DNA"/>
</dbReference>
<gene>
    <name evidence="2" type="ORF">Z045_25110</name>
</gene>
<sequence>MRILVVGGTGALGAHAACYLDAKGHEITIASRNPPLEKTRMASFPFLHGDYVKGDFTSDRLRGFDAVVFAAGNDMRHISFSKNAEQLLLRANAEGIPSFARAARKAGVKRMVQIGSAYPQSTPDLVQDSVYLRSRLLACEGARAEGRAGFDVISVNPSFMVGGLPGMPSYMLDPYGEWATGMIEAPFFAPTGGSNFMSYSSLSQAIEGALLRGEPGKAYLVGDETLSFADYLNLFFEAVGNPVRLEARDEAHPVFPDEMMVQGRGNWILYEPDADEAALLGYKRNDVANGVAEAVAAFRTTHVKAG</sequence>
<reference evidence="3" key="1">
    <citation type="submission" date="2015-01" db="EMBL/GenBank/DDBJ databases">
        <title>Draft genome sequence of Rhodococcus pyridinivorans strain KG-16, a hydrocarbon-degrading bacterium.</title>
        <authorList>
            <person name="Aggarwal R.K."/>
            <person name="Dawar C."/>
        </authorList>
    </citation>
    <scope>NUCLEOTIDE SEQUENCE [LARGE SCALE GENOMIC DNA]</scope>
    <source>
        <strain evidence="3">KG-16</strain>
    </source>
</reference>
<dbReference type="Proteomes" id="UP000053060">
    <property type="component" value="Unassembled WGS sequence"/>
</dbReference>
<name>A0A0V9UD87_9NOCA</name>
<comment type="caution">
    <text evidence="2">The sequence shown here is derived from an EMBL/GenBank/DDBJ whole genome shotgun (WGS) entry which is preliminary data.</text>
</comment>
<dbReference type="Gene3D" id="3.40.50.720">
    <property type="entry name" value="NAD(P)-binding Rossmann-like Domain"/>
    <property type="match status" value="1"/>
</dbReference>
<dbReference type="RefSeq" id="WP_060655027.1">
    <property type="nucleotide sequence ID" value="NZ_AZXY01000023.1"/>
</dbReference>
<accession>A0A0V9UD87</accession>
<evidence type="ECO:0000313" key="3">
    <source>
        <dbReference type="Proteomes" id="UP000053060"/>
    </source>
</evidence>
<protein>
    <submittedName>
        <fullName evidence="2">Nucleoside-diphosphate sugar epimerase</fullName>
    </submittedName>
</protein>
<dbReference type="InterPro" id="IPR036291">
    <property type="entry name" value="NAD(P)-bd_dom_sf"/>
</dbReference>
<dbReference type="PATRIC" id="fig|1441730.3.peg.5285"/>
<proteinExistence type="predicted"/>
<dbReference type="AlphaFoldDB" id="A0A0V9UD87"/>
<dbReference type="Pfam" id="PF01370">
    <property type="entry name" value="Epimerase"/>
    <property type="match status" value="1"/>
</dbReference>
<dbReference type="GO" id="GO:0004029">
    <property type="term" value="F:aldehyde dehydrogenase (NAD+) activity"/>
    <property type="evidence" value="ECO:0007669"/>
    <property type="project" value="TreeGrafter"/>
</dbReference>
<dbReference type="InterPro" id="IPR001509">
    <property type="entry name" value="Epimerase_deHydtase"/>
</dbReference>
<dbReference type="InterPro" id="IPR051783">
    <property type="entry name" value="NAD(P)-dependent_oxidoreduct"/>
</dbReference>
<dbReference type="PANTHER" id="PTHR48079">
    <property type="entry name" value="PROTEIN YEEZ"/>
    <property type="match status" value="1"/>
</dbReference>
<evidence type="ECO:0000259" key="1">
    <source>
        <dbReference type="Pfam" id="PF01370"/>
    </source>
</evidence>
<dbReference type="SUPFAM" id="SSF51735">
    <property type="entry name" value="NAD(P)-binding Rossmann-fold domains"/>
    <property type="match status" value="1"/>
</dbReference>
<dbReference type="PANTHER" id="PTHR48079:SF6">
    <property type="entry name" value="NAD(P)-BINDING DOMAIN-CONTAINING PROTEIN-RELATED"/>
    <property type="match status" value="1"/>
</dbReference>
<dbReference type="GO" id="GO:0005737">
    <property type="term" value="C:cytoplasm"/>
    <property type="evidence" value="ECO:0007669"/>
    <property type="project" value="TreeGrafter"/>
</dbReference>
<reference evidence="2 3" key="2">
    <citation type="journal article" date="2016" name="Genome Announc.">
        <title>Draft Genome Sequence of a Versatile Hydrocarbon-Degrading Bacterium, Rhodococcus pyridinivorans Strain KG-16, Collected from Oil Fields in India.</title>
        <authorList>
            <person name="Aggarwal R.K."/>
            <person name="Dawar C."/>
            <person name="Phanindranath R."/>
            <person name="Mutnuri L."/>
            <person name="Dayal A.M."/>
        </authorList>
    </citation>
    <scope>NUCLEOTIDE SEQUENCE [LARGE SCALE GENOMIC DNA]</scope>
    <source>
        <strain evidence="2 3">KG-16</strain>
    </source>
</reference>
<evidence type="ECO:0000313" key="2">
    <source>
        <dbReference type="EMBL" id="KSZ56080.1"/>
    </source>
</evidence>
<feature type="domain" description="NAD-dependent epimerase/dehydratase" evidence="1">
    <location>
        <begin position="3"/>
        <end position="163"/>
    </location>
</feature>